<name>E1ZQQ2_CHLVA</name>
<dbReference type="EMBL" id="GL433860">
    <property type="protein sequence ID" value="EFN51837.1"/>
    <property type="molecule type" value="Genomic_DNA"/>
</dbReference>
<dbReference type="AlphaFoldDB" id="E1ZQQ2"/>
<dbReference type="InParanoid" id="E1ZQQ2"/>
<dbReference type="GO" id="GO:0016020">
    <property type="term" value="C:membrane"/>
    <property type="evidence" value="ECO:0007669"/>
    <property type="project" value="UniProtKB-SubCell"/>
</dbReference>
<keyword evidence="3" id="KW-1133">Transmembrane helix</keyword>
<dbReference type="FunCoup" id="E1ZQQ2">
    <property type="interactions" value="733"/>
</dbReference>
<keyword evidence="7" id="KW-1185">Reference proteome</keyword>
<evidence type="ECO:0000313" key="6">
    <source>
        <dbReference type="EMBL" id="EFN51837.1"/>
    </source>
</evidence>
<keyword evidence="4" id="KW-0472">Membrane</keyword>
<evidence type="ECO:0000256" key="1">
    <source>
        <dbReference type="ARBA" id="ARBA00004141"/>
    </source>
</evidence>
<reference evidence="6 7" key="1">
    <citation type="journal article" date="2010" name="Plant Cell">
        <title>The Chlorella variabilis NC64A genome reveals adaptation to photosymbiosis, coevolution with viruses, and cryptic sex.</title>
        <authorList>
            <person name="Blanc G."/>
            <person name="Duncan G."/>
            <person name="Agarkova I."/>
            <person name="Borodovsky M."/>
            <person name="Gurnon J."/>
            <person name="Kuo A."/>
            <person name="Lindquist E."/>
            <person name="Lucas S."/>
            <person name="Pangilinan J."/>
            <person name="Polle J."/>
            <person name="Salamov A."/>
            <person name="Terry A."/>
            <person name="Yamada T."/>
            <person name="Dunigan D.D."/>
            <person name="Grigoriev I.V."/>
            <person name="Claverie J.M."/>
            <person name="Van Etten J.L."/>
        </authorList>
    </citation>
    <scope>NUCLEOTIDE SEQUENCE [LARGE SCALE GENOMIC DNA]</scope>
    <source>
        <strain evidence="6 7">NC64A</strain>
    </source>
</reference>
<dbReference type="OrthoDB" id="566010at2759"/>
<protein>
    <recommendedName>
        <fullName evidence="8">LHC-related protein</fullName>
    </recommendedName>
</protein>
<gene>
    <name evidence="6" type="ORF">CHLNCDRAFT_59785</name>
</gene>
<dbReference type="Proteomes" id="UP000008141">
    <property type="component" value="Unassembled WGS sequence"/>
</dbReference>
<sequence length="250" mass="27716">MMLASSLRAVGVPTTLANRAQKRSVRCEVSENGAGASTATLEKKDRKPSPLQRGGTLQGAAAAGKDASDKFKSMATGGKTGGPVLQMVDGRFEDYRWKGGRWDLSLFADSKTGETSWDDVIDAEMARRKLLEDSPIPCTNEDPVLFDTAEIPWWAWVRRFHLPEAEKLNGRAAMMGYVLALFVDQLTGVGLLDQQNSFFGKVLLHVCVFGILIFRTSSDVERYKGLIDEATFYDRQWSATWEGQERPSDK</sequence>
<proteinExistence type="predicted"/>
<evidence type="ECO:0000313" key="7">
    <source>
        <dbReference type="Proteomes" id="UP000008141"/>
    </source>
</evidence>
<dbReference type="STRING" id="554065.E1ZQQ2"/>
<organism evidence="7">
    <name type="scientific">Chlorella variabilis</name>
    <name type="common">Green alga</name>
    <dbReference type="NCBI Taxonomy" id="554065"/>
    <lineage>
        <taxon>Eukaryota</taxon>
        <taxon>Viridiplantae</taxon>
        <taxon>Chlorophyta</taxon>
        <taxon>core chlorophytes</taxon>
        <taxon>Trebouxiophyceae</taxon>
        <taxon>Chlorellales</taxon>
        <taxon>Chlorellaceae</taxon>
        <taxon>Chlorella clade</taxon>
        <taxon>Chlorella</taxon>
    </lineage>
</organism>
<dbReference type="SUPFAM" id="SSF103511">
    <property type="entry name" value="Chlorophyll a-b binding protein"/>
    <property type="match status" value="1"/>
</dbReference>
<dbReference type="PANTHER" id="PTHR14154">
    <property type="entry name" value="UPF0041 BRAIN PROTEIN 44-RELATED"/>
    <property type="match status" value="1"/>
</dbReference>
<dbReference type="RefSeq" id="XP_005843939.1">
    <property type="nucleotide sequence ID" value="XM_005843877.1"/>
</dbReference>
<comment type="subcellular location">
    <subcellularLocation>
        <location evidence="1">Membrane</location>
        <topology evidence="1">Multi-pass membrane protein</topology>
    </subcellularLocation>
</comment>
<evidence type="ECO:0000256" key="2">
    <source>
        <dbReference type="ARBA" id="ARBA00022692"/>
    </source>
</evidence>
<dbReference type="eggNOG" id="ENOG502QTY8">
    <property type="taxonomic scope" value="Eukaryota"/>
</dbReference>
<dbReference type="KEGG" id="cvr:CHLNCDRAFT_59785"/>
<feature type="region of interest" description="Disordered" evidence="5">
    <location>
        <begin position="20"/>
        <end position="68"/>
    </location>
</feature>
<keyword evidence="2" id="KW-0812">Transmembrane</keyword>
<evidence type="ECO:0000256" key="3">
    <source>
        <dbReference type="ARBA" id="ARBA00022989"/>
    </source>
</evidence>
<evidence type="ECO:0000256" key="4">
    <source>
        <dbReference type="ARBA" id="ARBA00023136"/>
    </source>
</evidence>
<accession>E1ZQQ2</accession>
<dbReference type="OMA" id="AAMMGYV"/>
<evidence type="ECO:0008006" key="8">
    <source>
        <dbReference type="Google" id="ProtNLM"/>
    </source>
</evidence>
<evidence type="ECO:0000256" key="5">
    <source>
        <dbReference type="SAM" id="MobiDB-lite"/>
    </source>
</evidence>
<dbReference type="GeneID" id="17351273"/>